<feature type="compositionally biased region" description="Acidic residues" evidence="2">
    <location>
        <begin position="160"/>
        <end position="172"/>
    </location>
</feature>
<feature type="coiled-coil region" evidence="1">
    <location>
        <begin position="458"/>
        <end position="513"/>
    </location>
</feature>
<evidence type="ECO:0000313" key="4">
    <source>
        <dbReference type="Proteomes" id="UP000193689"/>
    </source>
</evidence>
<dbReference type="Proteomes" id="UP000193689">
    <property type="component" value="Unassembled WGS sequence"/>
</dbReference>
<keyword evidence="4" id="KW-1185">Reference proteome</keyword>
<reference evidence="3 4" key="1">
    <citation type="submission" date="2016-07" db="EMBL/GenBank/DDBJ databases">
        <title>Pervasive Adenine N6-methylation of Active Genes in Fungi.</title>
        <authorList>
            <consortium name="DOE Joint Genome Institute"/>
            <person name="Mondo S.J."/>
            <person name="Dannebaum R.O."/>
            <person name="Kuo R.C."/>
            <person name="Labutti K."/>
            <person name="Haridas S."/>
            <person name="Kuo A."/>
            <person name="Salamov A."/>
            <person name="Ahrendt S.R."/>
            <person name="Lipzen A."/>
            <person name="Sullivan W."/>
            <person name="Andreopoulos W.B."/>
            <person name="Clum A."/>
            <person name="Lindquist E."/>
            <person name="Daum C."/>
            <person name="Ramamoorthy G.K."/>
            <person name="Gryganskyi A."/>
            <person name="Culley D."/>
            <person name="Magnuson J.K."/>
            <person name="James T.Y."/>
            <person name="O'Malley M.A."/>
            <person name="Stajich J.E."/>
            <person name="Spatafora J.W."/>
            <person name="Visel A."/>
            <person name="Grigoriev I.V."/>
        </authorList>
    </citation>
    <scope>NUCLEOTIDE SEQUENCE [LARGE SCALE GENOMIC DNA]</scope>
    <source>
        <strain evidence="3 4">CBS 129021</strain>
    </source>
</reference>
<comment type="caution">
    <text evidence="3">The sequence shown here is derived from an EMBL/GenBank/DDBJ whole genome shotgun (WGS) entry which is preliminary data.</text>
</comment>
<name>A0A1Y2DLF4_9PEZI</name>
<dbReference type="Pfam" id="PF13094">
    <property type="entry name" value="CENP-Q"/>
    <property type="match status" value="1"/>
</dbReference>
<evidence type="ECO:0000313" key="3">
    <source>
        <dbReference type="EMBL" id="ORY60110.1"/>
    </source>
</evidence>
<dbReference type="RefSeq" id="XP_040712544.1">
    <property type="nucleotide sequence ID" value="XM_040860911.1"/>
</dbReference>
<dbReference type="AlphaFoldDB" id="A0A1Y2DLF4"/>
<dbReference type="InParanoid" id="A0A1Y2DLF4"/>
<dbReference type="OrthoDB" id="2420947at2759"/>
<gene>
    <name evidence="3" type="ORF">BCR38DRAFT_443950</name>
</gene>
<dbReference type="GO" id="GO:0003677">
    <property type="term" value="F:DNA binding"/>
    <property type="evidence" value="ECO:0007669"/>
    <property type="project" value="InterPro"/>
</dbReference>
<dbReference type="STRING" id="1141098.A0A1Y2DLF4"/>
<protein>
    <submittedName>
        <fullName evidence="3">CENP-Q, a CENPA-CAD centromere complex subunit-domain-containing protein</fullName>
    </submittedName>
</protein>
<dbReference type="InterPro" id="IPR017956">
    <property type="entry name" value="AT_hook_DNA-bd_motif"/>
</dbReference>
<feature type="compositionally biased region" description="Low complexity" evidence="2">
    <location>
        <begin position="194"/>
        <end position="209"/>
    </location>
</feature>
<feature type="compositionally biased region" description="Polar residues" evidence="2">
    <location>
        <begin position="26"/>
        <end position="39"/>
    </location>
</feature>
<keyword evidence="1" id="KW-0175">Coiled coil</keyword>
<evidence type="ECO:0000256" key="1">
    <source>
        <dbReference type="SAM" id="Coils"/>
    </source>
</evidence>
<dbReference type="PRINTS" id="PR00929">
    <property type="entry name" value="ATHOOK"/>
</dbReference>
<dbReference type="GeneID" id="63777123"/>
<feature type="compositionally biased region" description="Basic and acidic residues" evidence="2">
    <location>
        <begin position="242"/>
        <end position="263"/>
    </location>
</feature>
<feature type="region of interest" description="Disordered" evidence="2">
    <location>
        <begin position="1"/>
        <end position="377"/>
    </location>
</feature>
<proteinExistence type="predicted"/>
<dbReference type="InterPro" id="IPR025212">
    <property type="entry name" value="CAD_CENP-Q"/>
</dbReference>
<feature type="compositionally biased region" description="Polar residues" evidence="2">
    <location>
        <begin position="67"/>
        <end position="81"/>
    </location>
</feature>
<accession>A0A1Y2DLF4</accession>
<feature type="compositionally biased region" description="Acidic residues" evidence="2">
    <location>
        <begin position="210"/>
        <end position="221"/>
    </location>
</feature>
<dbReference type="EMBL" id="MCFJ01000012">
    <property type="protein sequence ID" value="ORY60110.1"/>
    <property type="molecule type" value="Genomic_DNA"/>
</dbReference>
<sequence length="624" mass="69149">MATEAANQKRKRGRPANKNASRDGKSASQTQLILTNNGSMAKPPNDTVEADGEEDARPRKRGRPTKSGPSSQPQAPVASQNEPRKKRGRPSLSQQKEVEDGENGPDETTVREQPKRRGRPSVSKLPDHEDALNEAEATADKPTPKRRSRPPTKAPALAENEVDVEEADDENQIDSSVLRRSGRDRKAVGEWYNATPPGKPKQAAPGPAAEDPEDDLPEDDSNVLRSSAREWKSVRKPSKGTQYDEQHDVDRSTERPNAHPEKATRKRRRPSVDKAPADNTDYEAGSRPAKKKRGRPSLNKPTKVDMSSKPKPRKKGRPTPGEVPTATSDETFGMQIKQKRRHRTHPSDSTATKAKKSRQPADNNRSVSPSPPPLYRHLRTRTRQIPRHHITNKWTALDAPSISSVTTLLQSASRPVLLRLNNLQRHAQATAALNAISNRLCSKLARGLPFPPATTASKREDELEFERTVAEIETLEAQLDPLLHSVDLLKKEKERAERELEREYRVLGELSANARAQGKKRKEELRRIHALVPELRRDGASSNDGSGLGEIKPAEKYAAKTFTDLEDDDLKGLGEQIASHMESMKGNLQHIDGVVPAIADSAAALRMALLPHLDQDQFDQVLFG</sequence>
<organism evidence="3 4">
    <name type="scientific">Pseudomassariella vexata</name>
    <dbReference type="NCBI Taxonomy" id="1141098"/>
    <lineage>
        <taxon>Eukaryota</taxon>
        <taxon>Fungi</taxon>
        <taxon>Dikarya</taxon>
        <taxon>Ascomycota</taxon>
        <taxon>Pezizomycotina</taxon>
        <taxon>Sordariomycetes</taxon>
        <taxon>Xylariomycetidae</taxon>
        <taxon>Amphisphaeriales</taxon>
        <taxon>Pseudomassariaceae</taxon>
        <taxon>Pseudomassariella</taxon>
    </lineage>
</organism>
<evidence type="ECO:0000256" key="2">
    <source>
        <dbReference type="SAM" id="MobiDB-lite"/>
    </source>
</evidence>
<dbReference type="SMART" id="SM00384">
    <property type="entry name" value="AT_hook"/>
    <property type="match status" value="6"/>
</dbReference>